<dbReference type="InterPro" id="IPR027843">
    <property type="entry name" value="DUF4440"/>
</dbReference>
<protein>
    <recommendedName>
        <fullName evidence="1">DUF4440 domain-containing protein</fullName>
    </recommendedName>
</protein>
<feature type="domain" description="DUF4440" evidence="1">
    <location>
        <begin position="12"/>
        <end position="124"/>
    </location>
</feature>
<reference evidence="3" key="1">
    <citation type="submission" date="2015-02" db="EMBL/GenBank/DDBJ databases">
        <title>Physiological reanalysis, assessment of diazotrophy, and genome sequences of multiple isolates of Streptomyces thermoautotrophicus.</title>
        <authorList>
            <person name="MacKellar D.C."/>
            <person name="Lieber L."/>
            <person name="Norman J."/>
            <person name="Bolger A."/>
            <person name="Tobin C."/>
            <person name="Murray J.W."/>
            <person name="Friesen M."/>
            <person name="Prell J."/>
        </authorList>
    </citation>
    <scope>NUCLEOTIDE SEQUENCE [LARGE SCALE GENOMIC DNA]</scope>
    <source>
        <strain evidence="3">UBT1</strain>
    </source>
</reference>
<evidence type="ECO:0000313" key="2">
    <source>
        <dbReference type="EMBL" id="KWX10817.1"/>
    </source>
</evidence>
<sequence>MPRPDAHTEAELRDVVSRMNESWTRGDADAYAALFTEDSDYVAFDGTRQRGRQANADSHRKLFAGVLKDSRLQGEVESIRLIAPDVAVVHAVGTVLLAWHTRPARRRLSRQTLVLVRENGRWRITAFHNT</sequence>
<dbReference type="SUPFAM" id="SSF54427">
    <property type="entry name" value="NTF2-like"/>
    <property type="match status" value="1"/>
</dbReference>
<dbReference type="Pfam" id="PF14534">
    <property type="entry name" value="DUF4440"/>
    <property type="match status" value="1"/>
</dbReference>
<gene>
    <name evidence="2" type="ORF">TR74_01365</name>
</gene>
<dbReference type="NCBIfam" id="TIGR02246">
    <property type="entry name" value="SgcJ/EcaC family oxidoreductase"/>
    <property type="match status" value="1"/>
</dbReference>
<dbReference type="InterPro" id="IPR032710">
    <property type="entry name" value="NTF2-like_dom_sf"/>
</dbReference>
<feature type="non-terminal residue" evidence="2">
    <location>
        <position position="130"/>
    </location>
</feature>
<name>A0A132NLH3_9ACTN</name>
<dbReference type="AlphaFoldDB" id="A0A132NLH3"/>
<dbReference type="RefSeq" id="WP_067420235.1">
    <property type="nucleotide sequence ID" value="NZ_JYIK01000249.1"/>
</dbReference>
<dbReference type="Proteomes" id="UP000070598">
    <property type="component" value="Unassembled WGS sequence"/>
</dbReference>
<comment type="caution">
    <text evidence="2">The sequence shown here is derived from an EMBL/GenBank/DDBJ whole genome shotgun (WGS) entry which is preliminary data.</text>
</comment>
<dbReference type="Gene3D" id="3.10.450.50">
    <property type="match status" value="1"/>
</dbReference>
<organism evidence="2 3">
    <name type="scientific">Carbonactinospora thermoautotrophica</name>
    <dbReference type="NCBI Taxonomy" id="1469144"/>
    <lineage>
        <taxon>Bacteria</taxon>
        <taxon>Bacillati</taxon>
        <taxon>Actinomycetota</taxon>
        <taxon>Actinomycetes</taxon>
        <taxon>Kitasatosporales</taxon>
        <taxon>Carbonactinosporaceae</taxon>
        <taxon>Carbonactinospora</taxon>
    </lineage>
</organism>
<evidence type="ECO:0000259" key="1">
    <source>
        <dbReference type="Pfam" id="PF14534"/>
    </source>
</evidence>
<dbReference type="InterPro" id="IPR011944">
    <property type="entry name" value="Steroid_delta5-4_isomerase"/>
</dbReference>
<accession>A0A132NLH3</accession>
<evidence type="ECO:0000313" key="3">
    <source>
        <dbReference type="Proteomes" id="UP000070598"/>
    </source>
</evidence>
<dbReference type="EMBL" id="JYIK01000249">
    <property type="protein sequence ID" value="KWX10817.1"/>
    <property type="molecule type" value="Genomic_DNA"/>
</dbReference>
<proteinExistence type="predicted"/>